<feature type="region of interest" description="Disordered" evidence="2">
    <location>
        <begin position="431"/>
        <end position="475"/>
    </location>
</feature>
<dbReference type="SMART" id="SM00233">
    <property type="entry name" value="PH"/>
    <property type="match status" value="1"/>
</dbReference>
<dbReference type="SUPFAM" id="SSF50729">
    <property type="entry name" value="PH domain-like"/>
    <property type="match status" value="1"/>
</dbReference>
<feature type="compositionally biased region" description="Basic and acidic residues" evidence="2">
    <location>
        <begin position="353"/>
        <end position="366"/>
    </location>
</feature>
<dbReference type="CDD" id="cd13273">
    <property type="entry name" value="PH_SWAP-70"/>
    <property type="match status" value="1"/>
</dbReference>
<dbReference type="InterPro" id="IPR001849">
    <property type="entry name" value="PH_domain"/>
</dbReference>
<dbReference type="InterPro" id="IPR057837">
    <property type="entry name" value="PH_SWAP70"/>
</dbReference>
<dbReference type="Pfam" id="PF25530">
    <property type="entry name" value="EF-hand_SWAP70_N"/>
    <property type="match status" value="1"/>
</dbReference>
<dbReference type="InterPro" id="IPR057836">
    <property type="entry name" value="EF-hand_SWAP70_N"/>
</dbReference>
<evidence type="ECO:0000313" key="5">
    <source>
        <dbReference type="Proteomes" id="UP000298787"/>
    </source>
</evidence>
<dbReference type="Gene3D" id="2.30.29.30">
    <property type="entry name" value="Pleckstrin-homology domain (PH domain)/Phosphotyrosine-binding domain (PTB)"/>
    <property type="match status" value="1"/>
</dbReference>
<evidence type="ECO:0000313" key="4">
    <source>
        <dbReference type="EMBL" id="TKS90777.1"/>
    </source>
</evidence>
<keyword evidence="5" id="KW-1185">Reference proteome</keyword>
<sequence length="595" mass="69638">MDLKSELLKSIWYAFTSLDVEKCGKVSKSQLKVLSHNLYTVLNIPHDPVALEEHFQDDDDGPVSNHGYMPYLNKYILDKVKEGMFDKEKFDDLCWMMTRKKNFRGAPQDSLLSERDCFKLFCLFNLLSEDRYPLVMIPEEVEYLLKKISTAMSQEWDGKPLEDLITQDATGREENMSVWSFLEHMVSGRLLRVTSAEAFSLALDEVFLEMYHNVLKRGYMWKKGHVRRNWTERWFVLKPSFIAYYVSEDLKDKKGEIQLDKSCVIEPIQDREGKRCLFCVKTHNKTYEMSASDQRQKVEWTQALRLQSEGKSSHHQELKLKRRFQREHSHRERSRSAHSSCGSSQSDDSSLQETERLEKEKDRQDLEIESIIQHARELETKRREAEERERRKQREVQMELERQLKEAETHKLEAALNMEIQARQEEERARQELERALQDEEEKKKQFQLLQEQQNLSSDTQEASGGSTGGDAPSALYSASQELQDLQASRQRSHQRLEEVQEKLRNASQHVRHWNVQLNRLMTPVTPGDRLEHRLSSKRLCPKKEGALASNEFISKYKTRANQIREDGEGLEEQMEATNLSDGSNESQGKPNGQM</sequence>
<feature type="compositionally biased region" description="Polar residues" evidence="2">
    <location>
        <begin position="576"/>
        <end position="595"/>
    </location>
</feature>
<evidence type="ECO:0000259" key="3">
    <source>
        <dbReference type="PROSITE" id="PS50003"/>
    </source>
</evidence>
<dbReference type="PANTHER" id="PTHR14383">
    <property type="entry name" value="SWAP-70 RECOMBINASE"/>
    <property type="match status" value="1"/>
</dbReference>
<dbReference type="Proteomes" id="UP000298787">
    <property type="component" value="Chromosome 22"/>
</dbReference>
<keyword evidence="1" id="KW-0175">Coiled coil</keyword>
<dbReference type="AlphaFoldDB" id="A0A4U5VQ97"/>
<dbReference type="STRING" id="240159.A0A4U5VQ97"/>
<organism evidence="4 5">
    <name type="scientific">Collichthys lucidus</name>
    <name type="common">Big head croaker</name>
    <name type="synonym">Sciaena lucida</name>
    <dbReference type="NCBI Taxonomy" id="240159"/>
    <lineage>
        <taxon>Eukaryota</taxon>
        <taxon>Metazoa</taxon>
        <taxon>Chordata</taxon>
        <taxon>Craniata</taxon>
        <taxon>Vertebrata</taxon>
        <taxon>Euteleostomi</taxon>
        <taxon>Actinopterygii</taxon>
        <taxon>Neopterygii</taxon>
        <taxon>Teleostei</taxon>
        <taxon>Neoteleostei</taxon>
        <taxon>Acanthomorphata</taxon>
        <taxon>Eupercaria</taxon>
        <taxon>Sciaenidae</taxon>
        <taxon>Collichthys</taxon>
    </lineage>
</organism>
<dbReference type="GO" id="GO:0005634">
    <property type="term" value="C:nucleus"/>
    <property type="evidence" value="ECO:0007669"/>
    <property type="project" value="TreeGrafter"/>
</dbReference>
<feature type="coiled-coil region" evidence="1">
    <location>
        <begin position="483"/>
        <end position="517"/>
    </location>
</feature>
<name>A0A4U5VQ97_COLLU</name>
<protein>
    <submittedName>
        <fullName evidence="4">Differentially expressed in FDCP 6-like protein</fullName>
    </submittedName>
</protein>
<dbReference type="Pfam" id="PF00169">
    <property type="entry name" value="PH"/>
    <property type="match status" value="1"/>
</dbReference>
<dbReference type="InterPro" id="IPR011992">
    <property type="entry name" value="EF-hand-dom_pair"/>
</dbReference>
<dbReference type="SUPFAM" id="SSF47473">
    <property type="entry name" value="EF-hand"/>
    <property type="match status" value="1"/>
</dbReference>
<proteinExistence type="predicted"/>
<feature type="compositionally biased region" description="Polar residues" evidence="2">
    <location>
        <begin position="455"/>
        <end position="465"/>
    </location>
</feature>
<evidence type="ECO:0000256" key="1">
    <source>
        <dbReference type="SAM" id="Coils"/>
    </source>
</evidence>
<dbReference type="PROSITE" id="PS50003">
    <property type="entry name" value="PH_DOMAIN"/>
    <property type="match status" value="1"/>
</dbReference>
<accession>A0A4U5VQ97</accession>
<gene>
    <name evidence="4" type="ORF">D9C73_024910</name>
</gene>
<feature type="region of interest" description="Disordered" evidence="2">
    <location>
        <begin position="564"/>
        <end position="595"/>
    </location>
</feature>
<dbReference type="FunFam" id="2.30.29.30:FF:000286">
    <property type="entry name" value="PH-protein kinase domain containing protein"/>
    <property type="match status" value="1"/>
</dbReference>
<evidence type="ECO:0000256" key="2">
    <source>
        <dbReference type="SAM" id="MobiDB-lite"/>
    </source>
</evidence>
<dbReference type="EMBL" id="CM014099">
    <property type="protein sequence ID" value="TKS90777.1"/>
    <property type="molecule type" value="Genomic_DNA"/>
</dbReference>
<dbReference type="PANTHER" id="PTHR14383:SF2">
    <property type="entry name" value="DIFFERENTIALLY EXPRESSED IN FDCP 6 HOMOLOG"/>
    <property type="match status" value="1"/>
</dbReference>
<feature type="compositionally biased region" description="Basic and acidic residues" evidence="2">
    <location>
        <begin position="431"/>
        <end position="445"/>
    </location>
</feature>
<feature type="domain" description="PH" evidence="3">
    <location>
        <begin position="213"/>
        <end position="309"/>
    </location>
</feature>
<reference evidence="4 5" key="1">
    <citation type="submission" date="2019-01" db="EMBL/GenBank/DDBJ databases">
        <title>Genome Assembly of Collichthys lucidus.</title>
        <authorList>
            <person name="Cai M."/>
            <person name="Xiao S."/>
        </authorList>
    </citation>
    <scope>NUCLEOTIDE SEQUENCE [LARGE SCALE GENOMIC DNA]</scope>
    <source>
        <strain evidence="4">JT15FE1705JMU</strain>
        <tissue evidence="4">Muscle</tissue>
    </source>
</reference>
<feature type="region of interest" description="Disordered" evidence="2">
    <location>
        <begin position="323"/>
        <end position="368"/>
    </location>
</feature>
<dbReference type="GO" id="GO:0005737">
    <property type="term" value="C:cytoplasm"/>
    <property type="evidence" value="ECO:0007669"/>
    <property type="project" value="TreeGrafter"/>
</dbReference>
<feature type="compositionally biased region" description="Low complexity" evidence="2">
    <location>
        <begin position="337"/>
        <end position="349"/>
    </location>
</feature>
<dbReference type="InterPro" id="IPR011993">
    <property type="entry name" value="PH-like_dom_sf"/>
</dbReference>